<accession>A0A0E9X2U2</accession>
<organism evidence="1">
    <name type="scientific">Anguilla anguilla</name>
    <name type="common">European freshwater eel</name>
    <name type="synonym">Muraena anguilla</name>
    <dbReference type="NCBI Taxonomy" id="7936"/>
    <lineage>
        <taxon>Eukaryota</taxon>
        <taxon>Metazoa</taxon>
        <taxon>Chordata</taxon>
        <taxon>Craniata</taxon>
        <taxon>Vertebrata</taxon>
        <taxon>Euteleostomi</taxon>
        <taxon>Actinopterygii</taxon>
        <taxon>Neopterygii</taxon>
        <taxon>Teleostei</taxon>
        <taxon>Anguilliformes</taxon>
        <taxon>Anguillidae</taxon>
        <taxon>Anguilla</taxon>
    </lineage>
</organism>
<sequence>MVREKSFRSPVRKPTDRKHLYTKRGKPYFSQMQHNTQSSKYTAHTTLYQKKQNKIGKASPL</sequence>
<name>A0A0E9X2U2_ANGAN</name>
<protein>
    <submittedName>
        <fullName evidence="1">Uncharacterized protein</fullName>
    </submittedName>
</protein>
<reference evidence="1" key="2">
    <citation type="journal article" date="2015" name="Fish Shellfish Immunol.">
        <title>Early steps in the European eel (Anguilla anguilla)-Vibrio vulnificus interaction in the gills: Role of the RtxA13 toxin.</title>
        <authorList>
            <person name="Callol A."/>
            <person name="Pajuelo D."/>
            <person name="Ebbesson L."/>
            <person name="Teles M."/>
            <person name="MacKenzie S."/>
            <person name="Amaro C."/>
        </authorList>
    </citation>
    <scope>NUCLEOTIDE SEQUENCE</scope>
</reference>
<reference evidence="1" key="1">
    <citation type="submission" date="2014-11" db="EMBL/GenBank/DDBJ databases">
        <authorList>
            <person name="Amaro Gonzalez C."/>
        </authorList>
    </citation>
    <scope>NUCLEOTIDE SEQUENCE</scope>
</reference>
<dbReference type="EMBL" id="GBXM01011525">
    <property type="protein sequence ID" value="JAH97052.1"/>
    <property type="molecule type" value="Transcribed_RNA"/>
</dbReference>
<dbReference type="AlphaFoldDB" id="A0A0E9X2U2"/>
<evidence type="ECO:0000313" key="1">
    <source>
        <dbReference type="EMBL" id="JAH97052.1"/>
    </source>
</evidence>
<proteinExistence type="predicted"/>